<evidence type="ECO:0000313" key="1">
    <source>
        <dbReference type="EMBL" id="CAF4830996.1"/>
    </source>
</evidence>
<feature type="non-terminal residue" evidence="1">
    <location>
        <position position="1"/>
    </location>
</feature>
<sequence>LARRQSGTYNCSFTIIDHNASTTSFMVKQYQTYFPSILDRLNVDLSILDYNYNRLEHFLHLFRTCRMRILPAEKFASNQL</sequence>
<reference evidence="1" key="1">
    <citation type="submission" date="2021-02" db="EMBL/GenBank/DDBJ databases">
        <authorList>
            <person name="Nowell W R."/>
        </authorList>
    </citation>
    <scope>NUCLEOTIDE SEQUENCE</scope>
</reference>
<gene>
    <name evidence="1" type="ORF">GIL414_LOCUS48455</name>
</gene>
<dbReference type="EMBL" id="CAJOBJ010157109">
    <property type="protein sequence ID" value="CAF4830996.1"/>
    <property type="molecule type" value="Genomic_DNA"/>
</dbReference>
<name>A0A8S3BGW8_9BILA</name>
<organism evidence="1 2">
    <name type="scientific">Rotaria magnacalcarata</name>
    <dbReference type="NCBI Taxonomy" id="392030"/>
    <lineage>
        <taxon>Eukaryota</taxon>
        <taxon>Metazoa</taxon>
        <taxon>Spiralia</taxon>
        <taxon>Gnathifera</taxon>
        <taxon>Rotifera</taxon>
        <taxon>Eurotatoria</taxon>
        <taxon>Bdelloidea</taxon>
        <taxon>Philodinida</taxon>
        <taxon>Philodinidae</taxon>
        <taxon>Rotaria</taxon>
    </lineage>
</organism>
<protein>
    <submittedName>
        <fullName evidence="1">Uncharacterized protein</fullName>
    </submittedName>
</protein>
<proteinExistence type="predicted"/>
<dbReference type="AlphaFoldDB" id="A0A8S3BGW8"/>
<comment type="caution">
    <text evidence="1">The sequence shown here is derived from an EMBL/GenBank/DDBJ whole genome shotgun (WGS) entry which is preliminary data.</text>
</comment>
<dbReference type="Proteomes" id="UP000681720">
    <property type="component" value="Unassembled WGS sequence"/>
</dbReference>
<feature type="non-terminal residue" evidence="1">
    <location>
        <position position="80"/>
    </location>
</feature>
<accession>A0A8S3BGW8</accession>
<evidence type="ECO:0000313" key="2">
    <source>
        <dbReference type="Proteomes" id="UP000681720"/>
    </source>
</evidence>